<proteinExistence type="inferred from homology"/>
<dbReference type="GO" id="GO:0004735">
    <property type="term" value="F:pyrroline-5-carboxylate reductase activity"/>
    <property type="evidence" value="ECO:0007669"/>
    <property type="project" value="UniProtKB-EC"/>
</dbReference>
<dbReference type="UniPathway" id="UPA00098">
    <property type="reaction ID" value="UER00361"/>
</dbReference>
<dbReference type="Gene3D" id="1.10.3730.10">
    <property type="entry name" value="ProC C-terminal domain-like"/>
    <property type="match status" value="1"/>
</dbReference>
<dbReference type="FunFam" id="1.10.3730.10:FF:000001">
    <property type="entry name" value="Pyrroline-5-carboxylate reductase"/>
    <property type="match status" value="1"/>
</dbReference>
<feature type="binding site" evidence="11">
    <location>
        <begin position="70"/>
        <end position="73"/>
    </location>
    <ligand>
        <name>NADP(+)</name>
        <dbReference type="ChEBI" id="CHEBI:58349"/>
    </ligand>
</feature>
<dbReference type="PANTHER" id="PTHR11645">
    <property type="entry name" value="PYRROLINE-5-CARBOXYLATE REDUCTASE"/>
    <property type="match status" value="1"/>
</dbReference>
<gene>
    <name evidence="15" type="ORF">SMAR0320_LOCUS12472</name>
</gene>
<evidence type="ECO:0000313" key="15">
    <source>
        <dbReference type="EMBL" id="CAD9607218.1"/>
    </source>
</evidence>
<evidence type="ECO:0000256" key="6">
    <source>
        <dbReference type="ARBA" id="ARBA00022650"/>
    </source>
</evidence>
<evidence type="ECO:0000256" key="9">
    <source>
        <dbReference type="ARBA" id="ARBA00050547"/>
    </source>
</evidence>
<evidence type="ECO:0000256" key="1">
    <source>
        <dbReference type="ARBA" id="ARBA00004496"/>
    </source>
</evidence>
<dbReference type="SUPFAM" id="SSF48179">
    <property type="entry name" value="6-phosphogluconate dehydrogenase C-terminal domain-like"/>
    <property type="match status" value="1"/>
</dbReference>
<evidence type="ECO:0000256" key="7">
    <source>
        <dbReference type="ARBA" id="ARBA00022857"/>
    </source>
</evidence>
<evidence type="ECO:0000256" key="11">
    <source>
        <dbReference type="PIRSR" id="PIRSR000193-1"/>
    </source>
</evidence>
<dbReference type="AlphaFoldDB" id="A0A7S2LKD9"/>
<dbReference type="Gene3D" id="3.40.50.720">
    <property type="entry name" value="NAD(P)-binding Rossmann-like Domain"/>
    <property type="match status" value="1"/>
</dbReference>
<evidence type="ECO:0000256" key="3">
    <source>
        <dbReference type="ARBA" id="ARBA00021413"/>
    </source>
</evidence>
<keyword evidence="5 12" id="KW-0028">Amino-acid biosynthesis</keyword>
<evidence type="ECO:0000259" key="13">
    <source>
        <dbReference type="Pfam" id="PF03807"/>
    </source>
</evidence>
<feature type="domain" description="Pyrroline-5-carboxylate reductase dimerisation" evidence="14">
    <location>
        <begin position="161"/>
        <end position="265"/>
    </location>
</feature>
<dbReference type="PROSITE" id="PS00521">
    <property type="entry name" value="P5CR"/>
    <property type="match status" value="1"/>
</dbReference>
<dbReference type="PIRSF" id="PIRSF000193">
    <property type="entry name" value="Pyrrol-5-carb_rd"/>
    <property type="match status" value="1"/>
</dbReference>
<keyword evidence="7 11" id="KW-0521">NADP</keyword>
<dbReference type="InterPro" id="IPR000304">
    <property type="entry name" value="Pyrroline-COOH_reductase"/>
</dbReference>
<keyword evidence="8 12" id="KW-0560">Oxidoreductase</keyword>
<dbReference type="Pfam" id="PF03807">
    <property type="entry name" value="F420_oxidored"/>
    <property type="match status" value="1"/>
</dbReference>
<keyword evidence="4" id="KW-0963">Cytoplasm</keyword>
<evidence type="ECO:0000256" key="5">
    <source>
        <dbReference type="ARBA" id="ARBA00022605"/>
    </source>
</evidence>
<dbReference type="InterPro" id="IPR008927">
    <property type="entry name" value="6-PGluconate_DH-like_C_sf"/>
</dbReference>
<comment type="similarity">
    <text evidence="2 12">Belongs to the pyrroline-5-carboxylate reductase family.</text>
</comment>
<keyword evidence="6 12" id="KW-0641">Proline biosynthesis</keyword>
<feature type="domain" description="Pyrroline-5-carboxylate reductase catalytic N-terminal" evidence="13">
    <location>
        <begin position="5"/>
        <end position="99"/>
    </location>
</feature>
<comment type="catalytic activity">
    <reaction evidence="10 12">
        <text>L-proline + NADP(+) = (S)-1-pyrroline-5-carboxylate + NADPH + 2 H(+)</text>
        <dbReference type="Rhea" id="RHEA:14109"/>
        <dbReference type="ChEBI" id="CHEBI:15378"/>
        <dbReference type="ChEBI" id="CHEBI:17388"/>
        <dbReference type="ChEBI" id="CHEBI:57783"/>
        <dbReference type="ChEBI" id="CHEBI:58349"/>
        <dbReference type="ChEBI" id="CHEBI:60039"/>
        <dbReference type="EC" id="1.5.1.2"/>
    </reaction>
</comment>
<dbReference type="EC" id="1.5.1.2" evidence="12"/>
<evidence type="ECO:0000256" key="2">
    <source>
        <dbReference type="ARBA" id="ARBA00005525"/>
    </source>
</evidence>
<name>A0A7S2LKD9_9STRA</name>
<evidence type="ECO:0000256" key="10">
    <source>
        <dbReference type="ARBA" id="ARBA00052690"/>
    </source>
</evidence>
<comment type="catalytic activity">
    <reaction evidence="9">
        <text>L-proline + NAD(+) = (S)-1-pyrroline-5-carboxylate + NADH + 2 H(+)</text>
        <dbReference type="Rhea" id="RHEA:14105"/>
        <dbReference type="ChEBI" id="CHEBI:15378"/>
        <dbReference type="ChEBI" id="CHEBI:17388"/>
        <dbReference type="ChEBI" id="CHEBI:57540"/>
        <dbReference type="ChEBI" id="CHEBI:57945"/>
        <dbReference type="ChEBI" id="CHEBI:60039"/>
        <dbReference type="EC" id="1.5.1.2"/>
    </reaction>
</comment>
<protein>
    <recommendedName>
        <fullName evidence="3 12">Pyrroline-5-carboxylate reductase</fullName>
        <ecNumber evidence="12">1.5.1.2</ecNumber>
    </recommendedName>
</protein>
<dbReference type="GO" id="GO:0005737">
    <property type="term" value="C:cytoplasm"/>
    <property type="evidence" value="ECO:0007669"/>
    <property type="project" value="UniProtKB-SubCell"/>
</dbReference>
<reference evidence="15" key="1">
    <citation type="submission" date="2021-01" db="EMBL/GenBank/DDBJ databases">
        <authorList>
            <person name="Corre E."/>
            <person name="Pelletier E."/>
            <person name="Niang G."/>
            <person name="Scheremetjew M."/>
            <person name="Finn R."/>
            <person name="Kale V."/>
            <person name="Holt S."/>
            <person name="Cochrane G."/>
            <person name="Meng A."/>
            <person name="Brown T."/>
            <person name="Cohen L."/>
        </authorList>
    </citation>
    <scope>NUCLEOTIDE SEQUENCE</scope>
    <source>
        <strain evidence="15">SM1012Den-03</strain>
    </source>
</reference>
<organism evidence="15">
    <name type="scientific">Skeletonema marinoi</name>
    <dbReference type="NCBI Taxonomy" id="267567"/>
    <lineage>
        <taxon>Eukaryota</taxon>
        <taxon>Sar</taxon>
        <taxon>Stramenopiles</taxon>
        <taxon>Ochrophyta</taxon>
        <taxon>Bacillariophyta</taxon>
        <taxon>Coscinodiscophyceae</taxon>
        <taxon>Thalassiosirophycidae</taxon>
        <taxon>Thalassiosirales</taxon>
        <taxon>Skeletonemataceae</taxon>
        <taxon>Skeletonema</taxon>
        <taxon>Skeletonema marinoi-dohrnii complex</taxon>
    </lineage>
</organism>
<comment type="pathway">
    <text evidence="12">Amino-acid biosynthesis; L-proline biosynthesis; L-proline from L-glutamate 5-semialdehyde: step 1/1.</text>
</comment>
<evidence type="ECO:0000256" key="12">
    <source>
        <dbReference type="RuleBase" id="RU003903"/>
    </source>
</evidence>
<feature type="binding site" evidence="11">
    <location>
        <begin position="8"/>
        <end position="13"/>
    </location>
    <ligand>
        <name>NADP(+)</name>
        <dbReference type="ChEBI" id="CHEBI:58349"/>
    </ligand>
</feature>
<evidence type="ECO:0000259" key="14">
    <source>
        <dbReference type="Pfam" id="PF14748"/>
    </source>
</evidence>
<dbReference type="InterPro" id="IPR036291">
    <property type="entry name" value="NAD(P)-bd_dom_sf"/>
</dbReference>
<dbReference type="Pfam" id="PF14748">
    <property type="entry name" value="P5CR_dimer"/>
    <property type="match status" value="1"/>
</dbReference>
<dbReference type="InterPro" id="IPR028939">
    <property type="entry name" value="P5C_Rdtase_cat_N"/>
</dbReference>
<dbReference type="SUPFAM" id="SSF51735">
    <property type="entry name" value="NAD(P)-binding Rossmann-fold domains"/>
    <property type="match status" value="1"/>
</dbReference>
<accession>A0A7S2LKD9</accession>
<comment type="subcellular location">
    <subcellularLocation>
        <location evidence="1">Cytoplasm</location>
    </subcellularLocation>
</comment>
<dbReference type="InterPro" id="IPR029036">
    <property type="entry name" value="P5CR_dimer"/>
</dbReference>
<dbReference type="FunFam" id="3.40.50.720:FF:000190">
    <property type="entry name" value="Pyrroline-5-carboxylate reductase"/>
    <property type="match status" value="1"/>
</dbReference>
<dbReference type="EMBL" id="HBGZ01017374">
    <property type="protein sequence ID" value="CAD9607218.1"/>
    <property type="molecule type" value="Transcribed_RNA"/>
</dbReference>
<dbReference type="PANTHER" id="PTHR11645:SF0">
    <property type="entry name" value="PYRROLINE-5-CARBOXYLATE REDUCTASE 3"/>
    <property type="match status" value="1"/>
</dbReference>
<dbReference type="InterPro" id="IPR053790">
    <property type="entry name" value="P5CR-like_CS"/>
</dbReference>
<sequence>MAHNIGFIGTGMMASALIDGIIAKGVRTPSQVWCSDIWGPSRDAAAAKGYNASDKNADVCANSDDAIFIAVKPNCVMGACKDIADGADTGAVIVSIAAGVTLETLEKALPGRRVVRVMPNTPCLVGESACGFAMGSLATEGDKALVKSLLDAVGVSVEVKEDLLNAVTGVSGSGPAYVFQFIEALSDGGVRAGLPRNVATMLAAQTVKGAAEMVLKTGTHPGQLKDQVTSPGGTTIAGVEALEKGGFRATTISAVTAATKRSMQLGGASDEEIANKYGL</sequence>
<dbReference type="HAMAP" id="MF_01925">
    <property type="entry name" value="P5C_reductase"/>
    <property type="match status" value="1"/>
</dbReference>
<dbReference type="NCBIfam" id="TIGR00112">
    <property type="entry name" value="proC"/>
    <property type="match status" value="1"/>
</dbReference>
<dbReference type="GO" id="GO:0055129">
    <property type="term" value="P:L-proline biosynthetic process"/>
    <property type="evidence" value="ECO:0007669"/>
    <property type="project" value="UniProtKB-UniPathway"/>
</dbReference>
<evidence type="ECO:0000256" key="4">
    <source>
        <dbReference type="ARBA" id="ARBA00022490"/>
    </source>
</evidence>
<evidence type="ECO:0000256" key="8">
    <source>
        <dbReference type="ARBA" id="ARBA00023002"/>
    </source>
</evidence>